<dbReference type="SUPFAM" id="SSF47413">
    <property type="entry name" value="lambda repressor-like DNA-binding domains"/>
    <property type="match status" value="1"/>
</dbReference>
<dbReference type="Pfam" id="PF01381">
    <property type="entry name" value="HTH_3"/>
    <property type="match status" value="1"/>
</dbReference>
<dbReference type="InterPro" id="IPR010982">
    <property type="entry name" value="Lambda_DNA-bd_dom_sf"/>
</dbReference>
<comment type="caution">
    <text evidence="2">The sequence shown here is derived from an EMBL/GenBank/DDBJ whole genome shotgun (WGS) entry which is preliminary data.</text>
</comment>
<evidence type="ECO:0000313" key="3">
    <source>
        <dbReference type="Proteomes" id="UP000620046"/>
    </source>
</evidence>
<gene>
    <name evidence="2" type="ORF">GCM10010981_00120</name>
</gene>
<name>A0ABQ1FJH2_9GAMM</name>
<reference evidence="3" key="1">
    <citation type="journal article" date="2019" name="Int. J. Syst. Evol. Microbiol.">
        <title>The Global Catalogue of Microorganisms (GCM) 10K type strain sequencing project: providing services to taxonomists for standard genome sequencing and annotation.</title>
        <authorList>
            <consortium name="The Broad Institute Genomics Platform"/>
            <consortium name="The Broad Institute Genome Sequencing Center for Infectious Disease"/>
            <person name="Wu L."/>
            <person name="Ma J."/>
        </authorList>
    </citation>
    <scope>NUCLEOTIDE SEQUENCE [LARGE SCALE GENOMIC DNA]</scope>
    <source>
        <strain evidence="3">CGMCC 1.15439</strain>
    </source>
</reference>
<dbReference type="CDD" id="cd00093">
    <property type="entry name" value="HTH_XRE"/>
    <property type="match status" value="1"/>
</dbReference>
<dbReference type="PROSITE" id="PS50943">
    <property type="entry name" value="HTH_CROC1"/>
    <property type="match status" value="1"/>
</dbReference>
<sequence length="94" mass="10975">MAGSTHHPDYQLLLTMLKATRESGKVAQTELASRLDTTQTFISKVERGERRLDVVELIEMLEALDIKLEDWLRDYVAQRHREHRNKTVPKKLSM</sequence>
<feature type="domain" description="HTH cro/C1-type" evidence="1">
    <location>
        <begin position="17"/>
        <end position="71"/>
    </location>
</feature>
<dbReference type="Gene3D" id="1.10.260.40">
    <property type="entry name" value="lambda repressor-like DNA-binding domains"/>
    <property type="match status" value="1"/>
</dbReference>
<proteinExistence type="predicted"/>
<protein>
    <recommendedName>
        <fullName evidence="1">HTH cro/C1-type domain-containing protein</fullName>
    </recommendedName>
</protein>
<dbReference type="Proteomes" id="UP000620046">
    <property type="component" value="Unassembled WGS sequence"/>
</dbReference>
<accession>A0ABQ1FJH2</accession>
<dbReference type="InterPro" id="IPR001387">
    <property type="entry name" value="Cro/C1-type_HTH"/>
</dbReference>
<organism evidence="2 3">
    <name type="scientific">Dyella nitratireducens</name>
    <dbReference type="NCBI Taxonomy" id="1849580"/>
    <lineage>
        <taxon>Bacteria</taxon>
        <taxon>Pseudomonadati</taxon>
        <taxon>Pseudomonadota</taxon>
        <taxon>Gammaproteobacteria</taxon>
        <taxon>Lysobacterales</taxon>
        <taxon>Rhodanobacteraceae</taxon>
        <taxon>Dyella</taxon>
    </lineage>
</organism>
<evidence type="ECO:0000259" key="1">
    <source>
        <dbReference type="PROSITE" id="PS50943"/>
    </source>
</evidence>
<evidence type="ECO:0000313" key="2">
    <source>
        <dbReference type="EMBL" id="GGA16467.1"/>
    </source>
</evidence>
<dbReference type="SMART" id="SM00530">
    <property type="entry name" value="HTH_XRE"/>
    <property type="match status" value="1"/>
</dbReference>
<keyword evidence="3" id="KW-1185">Reference proteome</keyword>
<dbReference type="RefSeq" id="WP_188792242.1">
    <property type="nucleotide sequence ID" value="NZ_BMJA01000001.1"/>
</dbReference>
<dbReference type="EMBL" id="BMJA01000001">
    <property type="protein sequence ID" value="GGA16467.1"/>
    <property type="molecule type" value="Genomic_DNA"/>
</dbReference>